<feature type="region of interest" description="Disordered" evidence="7">
    <location>
        <begin position="2258"/>
        <end position="2285"/>
    </location>
</feature>
<dbReference type="PROSITE" id="PS50067">
    <property type="entry name" value="KINESIN_MOTOR_2"/>
    <property type="match status" value="1"/>
</dbReference>
<dbReference type="InterPro" id="IPR027640">
    <property type="entry name" value="Kinesin-like_fam"/>
</dbReference>
<protein>
    <recommendedName>
        <fullName evidence="8">Kinesin motor domain-containing protein</fullName>
    </recommendedName>
</protein>
<feature type="compositionally biased region" description="Basic and acidic residues" evidence="7">
    <location>
        <begin position="1889"/>
        <end position="1903"/>
    </location>
</feature>
<dbReference type="GO" id="GO:0003777">
    <property type="term" value="F:microtubule motor activity"/>
    <property type="evidence" value="ECO:0007669"/>
    <property type="project" value="InterPro"/>
</dbReference>
<feature type="coiled-coil region" evidence="6">
    <location>
        <begin position="1108"/>
        <end position="1135"/>
    </location>
</feature>
<feature type="coiled-coil region" evidence="6">
    <location>
        <begin position="636"/>
        <end position="670"/>
    </location>
</feature>
<evidence type="ECO:0000256" key="1">
    <source>
        <dbReference type="ARBA" id="ARBA00022741"/>
    </source>
</evidence>
<dbReference type="PROSITE" id="PS00411">
    <property type="entry name" value="KINESIN_MOTOR_1"/>
    <property type="match status" value="1"/>
</dbReference>
<feature type="domain" description="Kinesin motor" evidence="8">
    <location>
        <begin position="14"/>
        <end position="343"/>
    </location>
</feature>
<dbReference type="GO" id="GO:0005524">
    <property type="term" value="F:ATP binding"/>
    <property type="evidence" value="ECO:0007669"/>
    <property type="project" value="UniProtKB-UniRule"/>
</dbReference>
<name>W7TRS8_9STRA</name>
<organism evidence="9 10">
    <name type="scientific">Nannochloropsis gaditana</name>
    <dbReference type="NCBI Taxonomy" id="72520"/>
    <lineage>
        <taxon>Eukaryota</taxon>
        <taxon>Sar</taxon>
        <taxon>Stramenopiles</taxon>
        <taxon>Ochrophyta</taxon>
        <taxon>Eustigmatophyceae</taxon>
        <taxon>Eustigmatales</taxon>
        <taxon>Monodopsidaceae</taxon>
        <taxon>Nannochloropsis</taxon>
    </lineage>
</organism>
<dbReference type="Pfam" id="PF00225">
    <property type="entry name" value="Kinesin"/>
    <property type="match status" value="1"/>
</dbReference>
<dbReference type="InterPro" id="IPR036961">
    <property type="entry name" value="Kinesin_motor_dom_sf"/>
</dbReference>
<comment type="similarity">
    <text evidence="5">Belongs to the TRAFAC class myosin-kinesin ATPase superfamily. Kinesin family.</text>
</comment>
<dbReference type="GO" id="GO:0008017">
    <property type="term" value="F:microtubule binding"/>
    <property type="evidence" value="ECO:0007669"/>
    <property type="project" value="InterPro"/>
</dbReference>
<feature type="coiled-coil region" evidence="6">
    <location>
        <begin position="2063"/>
        <end position="2171"/>
    </location>
</feature>
<dbReference type="GO" id="GO:0007018">
    <property type="term" value="P:microtubule-based movement"/>
    <property type="evidence" value="ECO:0007669"/>
    <property type="project" value="InterPro"/>
</dbReference>
<evidence type="ECO:0000259" key="8">
    <source>
        <dbReference type="PROSITE" id="PS50067"/>
    </source>
</evidence>
<feature type="binding site" evidence="5">
    <location>
        <begin position="105"/>
        <end position="112"/>
    </location>
    <ligand>
        <name>ATP</name>
        <dbReference type="ChEBI" id="CHEBI:30616"/>
    </ligand>
</feature>
<gene>
    <name evidence="9" type="ORF">Naga_100025g48</name>
</gene>
<accession>W7TRS8</accession>
<dbReference type="Proteomes" id="UP000019335">
    <property type="component" value="Chromosome 9"/>
</dbReference>
<feature type="coiled-coil region" evidence="6">
    <location>
        <begin position="1932"/>
        <end position="1959"/>
    </location>
</feature>
<dbReference type="PANTHER" id="PTHR47968:SF75">
    <property type="entry name" value="CENTROMERE-ASSOCIATED PROTEIN E"/>
    <property type="match status" value="1"/>
</dbReference>
<feature type="region of interest" description="Disordered" evidence="7">
    <location>
        <begin position="2218"/>
        <end position="2239"/>
    </location>
</feature>
<feature type="coiled-coil region" evidence="6">
    <location>
        <begin position="825"/>
        <end position="948"/>
    </location>
</feature>
<feature type="region of interest" description="Disordered" evidence="7">
    <location>
        <begin position="1870"/>
        <end position="1903"/>
    </location>
</feature>
<evidence type="ECO:0000313" key="9">
    <source>
        <dbReference type="EMBL" id="EWM26228.1"/>
    </source>
</evidence>
<reference evidence="9 10" key="1">
    <citation type="journal article" date="2014" name="Mol. Plant">
        <title>Chromosome Scale Genome Assembly and Transcriptome Profiling of Nannochloropsis gaditana in Nitrogen Depletion.</title>
        <authorList>
            <person name="Corteggiani Carpinelli E."/>
            <person name="Telatin A."/>
            <person name="Vitulo N."/>
            <person name="Forcato C."/>
            <person name="D'Angelo M."/>
            <person name="Schiavon R."/>
            <person name="Vezzi A."/>
            <person name="Giacometti G.M."/>
            <person name="Morosinotto T."/>
            <person name="Valle G."/>
        </authorList>
    </citation>
    <scope>NUCLEOTIDE SEQUENCE [LARGE SCALE GENOMIC DNA]</scope>
    <source>
        <strain evidence="9 10">B-31</strain>
    </source>
</reference>
<feature type="compositionally biased region" description="Low complexity" evidence="7">
    <location>
        <begin position="2221"/>
        <end position="2232"/>
    </location>
</feature>
<dbReference type="PANTHER" id="PTHR47968">
    <property type="entry name" value="CENTROMERE PROTEIN E"/>
    <property type="match status" value="1"/>
</dbReference>
<proteinExistence type="inferred from homology"/>
<dbReference type="OrthoDB" id="193942at2759"/>
<feature type="coiled-coil region" evidence="6">
    <location>
        <begin position="990"/>
        <end position="1077"/>
    </location>
</feature>
<dbReference type="Gene3D" id="3.40.850.10">
    <property type="entry name" value="Kinesin motor domain"/>
    <property type="match status" value="1"/>
</dbReference>
<evidence type="ECO:0000256" key="6">
    <source>
        <dbReference type="SAM" id="Coils"/>
    </source>
</evidence>
<dbReference type="EMBL" id="AZIL01000698">
    <property type="protein sequence ID" value="EWM26228.1"/>
    <property type="molecule type" value="Genomic_DNA"/>
</dbReference>
<dbReference type="InterPro" id="IPR001752">
    <property type="entry name" value="Kinesin_motor_dom"/>
</dbReference>
<evidence type="ECO:0000256" key="7">
    <source>
        <dbReference type="SAM" id="MobiDB-lite"/>
    </source>
</evidence>
<keyword evidence="1 5" id="KW-0547">Nucleotide-binding</keyword>
<dbReference type="PRINTS" id="PR00380">
    <property type="entry name" value="KINESINHEAVY"/>
</dbReference>
<dbReference type="Gene3D" id="1.10.287.1490">
    <property type="match status" value="1"/>
</dbReference>
<evidence type="ECO:0000256" key="2">
    <source>
        <dbReference type="ARBA" id="ARBA00022840"/>
    </source>
</evidence>
<feature type="compositionally biased region" description="Low complexity" evidence="7">
    <location>
        <begin position="497"/>
        <end position="508"/>
    </location>
</feature>
<evidence type="ECO:0000256" key="5">
    <source>
        <dbReference type="PROSITE-ProRule" id="PRU00283"/>
    </source>
</evidence>
<feature type="region of interest" description="Disordered" evidence="7">
    <location>
        <begin position="1078"/>
        <end position="1104"/>
    </location>
</feature>
<keyword evidence="2 5" id="KW-0067">ATP-binding</keyword>
<feature type="region of interest" description="Disordered" evidence="7">
    <location>
        <begin position="492"/>
        <end position="522"/>
    </location>
</feature>
<feature type="coiled-coil region" evidence="6">
    <location>
        <begin position="349"/>
        <end position="434"/>
    </location>
</feature>
<dbReference type="SMART" id="SM00129">
    <property type="entry name" value="KISc"/>
    <property type="match status" value="1"/>
</dbReference>
<dbReference type="SUPFAM" id="SSF52540">
    <property type="entry name" value="P-loop containing nucleoside triphosphate hydrolases"/>
    <property type="match status" value="1"/>
</dbReference>
<keyword evidence="3 6" id="KW-0175">Coiled coil</keyword>
<evidence type="ECO:0000256" key="4">
    <source>
        <dbReference type="ARBA" id="ARBA00023175"/>
    </source>
</evidence>
<keyword evidence="4 5" id="KW-0505">Motor protein</keyword>
<feature type="coiled-coil region" evidence="6">
    <location>
        <begin position="1340"/>
        <end position="1374"/>
    </location>
</feature>
<dbReference type="InterPro" id="IPR027417">
    <property type="entry name" value="P-loop_NTPase"/>
</dbReference>
<keyword evidence="10" id="KW-1185">Reference proteome</keyword>
<dbReference type="InterPro" id="IPR019821">
    <property type="entry name" value="Kinesin_motor_CS"/>
</dbReference>
<comment type="caution">
    <text evidence="9">The sequence shown here is derived from an EMBL/GenBank/DDBJ whole genome shotgun (WGS) entry which is preliminary data.</text>
</comment>
<evidence type="ECO:0000313" key="10">
    <source>
        <dbReference type="Proteomes" id="UP000019335"/>
    </source>
</evidence>
<sequence length="2285" mass="250295">MSSAAPSAAGNEEGICVAIRARPLSSREKIQGQRALWRCLPAHDSITLTGPDGNPLPDRSPGLSFFTYDKVFSENSSTSDVYHAIGRPIVSSVLQGFNGTIFAYGQTSSGKTYTMVGDETGGEEGVLHLAARDIFRLISETNDRDFLLRVSFVEIYNENIRDLLDPETPSLSIREDPRKGVYLEAHESIITDFDSIMTALKTGSRHRRVESTAMNERSSRSHTIFRMIVERDGDVDGAVLVATLNLVDLAGSESVRHTGATGNRAKEGGKINQSLLTLSRVIHALGQDGSVHKGFRDSKLTRILQPSLSGNAKMAVVCCITAAERYLEETRSTLQFASRAKMVRTRAVVNEVLDDRAQLKRLKKELQDLKGRQRQLEECEAAGGLGARGGEGGGVDEEQMHRLEAEKQLMTGKVEELEAVREEQANKIARLKTLILQGGGLLEATAETEGAETGGKIRRPKRTRETWCPGESGVPLPPGALVKGLRGLAREGRESAECGASRGSGASSQRPRTELLQDSEVEEAGARVVAGVSGHEKGVSPMSTEAEWREQAAALEEMAQVREVLSVYKRHCQAEAGKEEESEAPSSVLETIKSLVAMGNQAASRPYPCLYGDMLHKEEEDDQEDATVQLPSLSEMEKLAAVVEDKDQEVARLVEERDQLKTVIAEQTKELDAAVTALADVKAAGAQGLGVSLTDDDGDATVSLDPEVQGLMTSMAERNAELRELQTALQAAGERDQTYEAEVASLQQQLADAITAIAGMMGPEQADALRREHEDAVGNLQARVAELEESHAMAGAEVERLVAKQTMTVDKAEVAALEASHESAWASLQAQLAEAEESKAAALAEIEAVRAAQAGMMGEEDLHALRTNHEDALAELQRRVVDVTEQHAAASKEIQNLIAAQSAMISKEEVQLIQENHERALAEMQRQIAELEEAKGAAMAEVDDLSTARKTMLDEDEVNCLRLIHEQAIEALRSENKVLEEGKMHAVAEMEKVLAAKRVAEAQVEELREELSGMEAQREELQRRVEVADAEHAAFEDEKARHESSLCALRSEIEALREEGRQQMTALQEMVAVLKAQGTEGSAPSCDKNLTDQSSEDEGPEQGAATVTASLQELVQRLTAANVQLQARATTAEIEARGHAEENAHLKGRLGKVLRRRVSSLPPLNGAEDGHVQVMRAVRRRQGGGTGASNVESMSPSKQLNAFAPAEVEEEDVEEAKEAYGLVERMTDMTHEMEQLEEELEGMTEALKGKEAELSEVKAALECKEEDCKRLTIELETATETAHGAEVKAAQKVEEQTERLAAELVTARSEIEALKTIQLAFPNDDVTIAMQQPGEDPPAIAAHEEALEEASKRLEALTAEVAVVKAQLEEKDGEVEKLRCDAFHYQRQFQQIKEKEVDADGKEATVENQNKLQGQLLNEKNARAEAEGQLASAMADLNQTRDDLRRAVERLRASDELLEETQEAARKERERIENELAVREAEVAALKGEAQELSREIKHAQESLSQRQTAAQGAEQTDESLRKRLSQIQTQLDLAQSLVDRNEARIKELEAENCRVIRVAEDDVQKIRGELERATKGQSEATAREAEVQMLQEAQQALTKKVTLLQAERDDAEQRATAAVDALESLEKDVEASKAAPAGQEGHVGEMERLREELQKACEQETESRQEVQEQRVRQKRLQNEVAALQDECSRARDELESVRAELAAATAAQSDQYRAAAAATAEVDMLREKLAQAQNAEDARTLEVQEACALAKARTNEFALELEGAQARLAAVEAELETTKATAEKADRSRAELLKELNAIFEAKFEAESRVAALEDEIHQLKNKVAEAAGAEAKESEIEELRAALAQKEDDGYRTKRELAELKEAAEAAEEAMGTQQAEVARLQAESRAQDERIRKLDAESRAKDERIRKLDAVKLTTDQVEKLRKIKAEHAQFSTTNKMLRKELEALRQQQEAKTVAPGRSSGQALEAQSHTISDLMATRDSLQEKLHASMAACRKLDLERLSVQETLRELPLFENDGEAGLGFEDDVPDDLGVAVGVVVEKARLRLLAKHTGGAHQAEERAMMLKEIETLKVEKDTLKARLEDTEAGVDGAHEAEGVFREKFAAASEKIKALEESNETAAMKMKEAEMDRQMAAEETARNIRFLEKENLELMMELKKLREQTSKLQAELDRGASSSGLICGINALRPIYSQNPNVDAGLSTSQVSVADVNPLKAETTSSSNISCPLPSSKTLPGKTSLSAADKENVMAVGQNLLPVKHDETAPPFQSLADDETHDTNQCKQS</sequence>
<evidence type="ECO:0000256" key="3">
    <source>
        <dbReference type="ARBA" id="ARBA00023054"/>
    </source>
</evidence>
<feature type="coiled-coil region" evidence="6">
    <location>
        <begin position="1219"/>
        <end position="1310"/>
    </location>
</feature>
<feature type="coiled-coil region" evidence="6">
    <location>
        <begin position="715"/>
        <end position="790"/>
    </location>
</feature>